<proteinExistence type="predicted"/>
<dbReference type="EMBL" id="CAVMJV010000047">
    <property type="protein sequence ID" value="CAK5082635.1"/>
    <property type="molecule type" value="Genomic_DNA"/>
</dbReference>
<evidence type="ECO:0000313" key="2">
    <source>
        <dbReference type="Proteomes" id="UP001497535"/>
    </source>
</evidence>
<keyword evidence="2" id="KW-1185">Reference proteome</keyword>
<organism evidence="1 2">
    <name type="scientific">Meloidogyne enterolobii</name>
    <name type="common">Root-knot nematode worm</name>
    <name type="synonym">Meloidogyne mayaguensis</name>
    <dbReference type="NCBI Taxonomy" id="390850"/>
    <lineage>
        <taxon>Eukaryota</taxon>
        <taxon>Metazoa</taxon>
        <taxon>Ecdysozoa</taxon>
        <taxon>Nematoda</taxon>
        <taxon>Chromadorea</taxon>
        <taxon>Rhabditida</taxon>
        <taxon>Tylenchina</taxon>
        <taxon>Tylenchomorpha</taxon>
        <taxon>Tylenchoidea</taxon>
        <taxon>Meloidogynidae</taxon>
        <taxon>Meloidogyninae</taxon>
        <taxon>Meloidogyne</taxon>
    </lineage>
</organism>
<dbReference type="Proteomes" id="UP001497535">
    <property type="component" value="Unassembled WGS sequence"/>
</dbReference>
<protein>
    <submittedName>
        <fullName evidence="1">Uncharacterized protein</fullName>
    </submittedName>
</protein>
<evidence type="ECO:0000313" key="1">
    <source>
        <dbReference type="EMBL" id="CAK5082635.1"/>
    </source>
</evidence>
<sequence length="424" mass="47834">MLIFSLDLILFTFFRQSTRSLLLISFLLNIKMACLQKLREDIALLERLFPKTYERFQIVSASIDELEVNFVGTDGKSIQICANIQPPIWFSESDDAIVTALLEQLTQSQDGTGILAHLHMLVLRLCTAHRLTVQTELEAIAPSEGNGSELENTVDDDEEDDLMCEMENVGAARVEHSEDGLVPPAGLAVITRVSHVQRQQHLKCAPAGSVTASDRLMKELKQIYSSDNYKNGVFSIELEKENLYEWNVKLKKFDEDSNLATDLRQLAKPPHNKDGLLFQFIFGASFPFEPSFVRLVSPVVTNVMVSNKYKHIFKKSMEINSKTGLSGKSLHNELLRLYGIDAPHLSTMQRWFRSSKKVKHEPPTQTADTSAPNTPSPDTLAAERKLLQTLADTVIALLEQNTAVTRRLNHIENWLGSHKFLCRR</sequence>
<gene>
    <name evidence="1" type="ORF">MENTE1834_LOCUS29926</name>
</gene>
<reference evidence="1" key="1">
    <citation type="submission" date="2023-11" db="EMBL/GenBank/DDBJ databases">
        <authorList>
            <person name="Poullet M."/>
        </authorList>
    </citation>
    <scope>NUCLEOTIDE SEQUENCE</scope>
    <source>
        <strain evidence="1">E1834</strain>
    </source>
</reference>
<comment type="caution">
    <text evidence="1">The sequence shown here is derived from an EMBL/GenBank/DDBJ whole genome shotgun (WGS) entry which is preliminary data.</text>
</comment>
<name>A0ACB0ZTZ8_MELEN</name>
<accession>A0ACB0ZTZ8</accession>